<name>M7S5U9_EUTLA</name>
<dbReference type="GO" id="GO:0003677">
    <property type="term" value="F:DNA binding"/>
    <property type="evidence" value="ECO:0007669"/>
    <property type="project" value="UniProtKB-UniRule"/>
</dbReference>
<feature type="compositionally biased region" description="Polar residues" evidence="5">
    <location>
        <begin position="107"/>
        <end position="136"/>
    </location>
</feature>
<dbReference type="HOGENOM" id="CLU_046160_1_0_1"/>
<dbReference type="KEGG" id="ela:UCREL1_11638"/>
<dbReference type="Pfam" id="PF00505">
    <property type="entry name" value="HMG_box"/>
    <property type="match status" value="1"/>
</dbReference>
<dbReference type="OrthoDB" id="10070927at2759"/>
<dbReference type="EMBL" id="KB707616">
    <property type="protein sequence ID" value="EMR61449.1"/>
    <property type="molecule type" value="Genomic_DNA"/>
</dbReference>
<proteinExistence type="predicted"/>
<feature type="DNA-binding region" description="HMG box" evidence="3">
    <location>
        <begin position="157"/>
        <end position="228"/>
    </location>
</feature>
<keyword evidence="8" id="KW-1185">Reference proteome</keyword>
<evidence type="ECO:0000313" key="8">
    <source>
        <dbReference type="Proteomes" id="UP000012174"/>
    </source>
</evidence>
<dbReference type="GO" id="GO:0005634">
    <property type="term" value="C:nucleus"/>
    <property type="evidence" value="ECO:0007669"/>
    <property type="project" value="UniProtKB-SubCell"/>
</dbReference>
<feature type="region of interest" description="Disordered" evidence="5">
    <location>
        <begin position="69"/>
        <end position="159"/>
    </location>
</feature>
<dbReference type="InterPro" id="IPR009071">
    <property type="entry name" value="HMG_box_dom"/>
</dbReference>
<dbReference type="SMART" id="SM00398">
    <property type="entry name" value="HMG"/>
    <property type="match status" value="1"/>
</dbReference>
<evidence type="ECO:0000256" key="4">
    <source>
        <dbReference type="SAM" id="Coils"/>
    </source>
</evidence>
<dbReference type="Pfam" id="PF24245">
    <property type="entry name" value="INO80F"/>
    <property type="match status" value="1"/>
</dbReference>
<dbReference type="Proteomes" id="UP000012174">
    <property type="component" value="Unassembled WGS sequence"/>
</dbReference>
<dbReference type="InterPro" id="IPR036910">
    <property type="entry name" value="HMG_box_dom_sf"/>
</dbReference>
<dbReference type="InterPro" id="IPR056513">
    <property type="entry name" value="INO80F"/>
</dbReference>
<feature type="region of interest" description="Disordered" evidence="5">
    <location>
        <begin position="221"/>
        <end position="314"/>
    </location>
</feature>
<evidence type="ECO:0000256" key="1">
    <source>
        <dbReference type="ARBA" id="ARBA00004123"/>
    </source>
</evidence>
<dbReference type="OMA" id="DAFSHTH"/>
<reference evidence="8" key="1">
    <citation type="journal article" date="2013" name="Genome Announc.">
        <title>Draft genome sequence of the grapevine dieback fungus Eutypa lata UCR-EL1.</title>
        <authorList>
            <person name="Blanco-Ulate B."/>
            <person name="Rolshausen P.E."/>
            <person name="Cantu D."/>
        </authorList>
    </citation>
    <scope>NUCLEOTIDE SEQUENCE [LARGE SCALE GENOMIC DNA]</scope>
    <source>
        <strain evidence="8">UCR-EL1</strain>
    </source>
</reference>
<comment type="subcellular location">
    <subcellularLocation>
        <location evidence="1">Nucleus</location>
    </subcellularLocation>
</comment>
<keyword evidence="3" id="KW-0238">DNA-binding</keyword>
<keyword evidence="2 3" id="KW-0539">Nucleus</keyword>
<dbReference type="PROSITE" id="PS50118">
    <property type="entry name" value="HMG_BOX_2"/>
    <property type="match status" value="1"/>
</dbReference>
<evidence type="ECO:0000256" key="2">
    <source>
        <dbReference type="ARBA" id="ARBA00023242"/>
    </source>
</evidence>
<feature type="domain" description="HMG box" evidence="6">
    <location>
        <begin position="157"/>
        <end position="228"/>
    </location>
</feature>
<evidence type="ECO:0000256" key="5">
    <source>
        <dbReference type="SAM" id="MobiDB-lite"/>
    </source>
</evidence>
<feature type="coiled-coil region" evidence="4">
    <location>
        <begin position="16"/>
        <end position="64"/>
    </location>
</feature>
<keyword evidence="4" id="KW-0175">Coiled coil</keyword>
<dbReference type="AlphaFoldDB" id="M7S5U9"/>
<feature type="compositionally biased region" description="Acidic residues" evidence="5">
    <location>
        <begin position="270"/>
        <end position="279"/>
    </location>
</feature>
<evidence type="ECO:0000256" key="3">
    <source>
        <dbReference type="PROSITE-ProRule" id="PRU00267"/>
    </source>
</evidence>
<accession>M7S5U9</accession>
<evidence type="ECO:0000313" key="7">
    <source>
        <dbReference type="EMBL" id="EMR61449.1"/>
    </source>
</evidence>
<evidence type="ECO:0000259" key="6">
    <source>
        <dbReference type="PROSITE" id="PS50118"/>
    </source>
</evidence>
<dbReference type="Gene3D" id="1.10.30.10">
    <property type="entry name" value="High mobility group box domain"/>
    <property type="match status" value="1"/>
</dbReference>
<dbReference type="SUPFAM" id="SSF47095">
    <property type="entry name" value="HMG-box"/>
    <property type="match status" value="1"/>
</dbReference>
<feature type="compositionally biased region" description="Basic and acidic residues" evidence="5">
    <location>
        <begin position="221"/>
        <end position="244"/>
    </location>
</feature>
<feature type="compositionally biased region" description="Acidic residues" evidence="5">
    <location>
        <begin position="299"/>
        <end position="314"/>
    </location>
</feature>
<dbReference type="eggNOG" id="ENOG502SCA1">
    <property type="taxonomic scope" value="Eukaryota"/>
</dbReference>
<organism evidence="7 8">
    <name type="scientific">Eutypa lata (strain UCR-EL1)</name>
    <name type="common">Grapevine dieback disease fungus</name>
    <name type="synonym">Eutypa armeniacae</name>
    <dbReference type="NCBI Taxonomy" id="1287681"/>
    <lineage>
        <taxon>Eukaryota</taxon>
        <taxon>Fungi</taxon>
        <taxon>Dikarya</taxon>
        <taxon>Ascomycota</taxon>
        <taxon>Pezizomycotina</taxon>
        <taxon>Sordariomycetes</taxon>
        <taxon>Xylariomycetidae</taxon>
        <taxon>Xylariales</taxon>
        <taxon>Diatrypaceae</taxon>
        <taxon>Eutypa</taxon>
    </lineage>
</organism>
<gene>
    <name evidence="7" type="ORF">UCREL1_11638</name>
</gene>
<sequence length="314" mass="35254">MAPQNANPPSLPPTVEEAYRRKCVQLKQRTKEIEDENDAYRLRLARLKRQIQKSRLERAFLLEQISRRTSTNVEDSEGSPSPPPTPQDKPLRTKRAHRKPSLLPTGEGSNPNATFISQNVNTLSPSSDAFSHSQMDSQKDHHSGGRGAASNGVAKPSKRPSNAFEIYCKDMRPVLQAKNKDKIAAGEFRLEEELARGWKDLPEKEKEEFQTRYEQELYHWREEREAIKRSNKEAAARDRSRGRDSNFGASRRGGGGGEAASRSARFEDSIQGDDDDDHDIEMADLPSRHGASATAADPDQYETEVEDNDGPVDD</sequence>
<dbReference type="STRING" id="1287681.M7S5U9"/>
<protein>
    <submittedName>
        <fullName evidence="7">Putative hmg box protein</fullName>
    </submittedName>
</protein>